<comment type="caution">
    <text evidence="5">The sequence shown here is derived from an EMBL/GenBank/DDBJ whole genome shotgun (WGS) entry which is preliminary data.</text>
</comment>
<evidence type="ECO:0000256" key="3">
    <source>
        <dbReference type="ARBA" id="ARBA00023180"/>
    </source>
</evidence>
<dbReference type="GO" id="GO:0016787">
    <property type="term" value="F:hydrolase activity"/>
    <property type="evidence" value="ECO:0007669"/>
    <property type="project" value="TreeGrafter"/>
</dbReference>
<proteinExistence type="inferred from homology"/>
<reference evidence="5 6" key="2">
    <citation type="submission" date="2018-06" db="EMBL/GenBank/DDBJ databases">
        <title>Sequencing of bacterial isolates from soil warming experiment in Harvard Forest, Massachusetts, USA.</title>
        <authorList>
            <person name="Deangelis K.PhD."/>
        </authorList>
    </citation>
    <scope>NUCLEOTIDE SEQUENCE [LARGE SCALE GENOMIC DNA]</scope>
    <source>
        <strain evidence="5 6">GAS496</strain>
    </source>
</reference>
<gene>
    <name evidence="5" type="ORF">C8E89_116124</name>
</gene>
<name>A0A318HJD3_9MYCO</name>
<dbReference type="EMBL" id="QJJU01000016">
    <property type="protein sequence ID" value="PXX05814.1"/>
    <property type="molecule type" value="Genomic_DNA"/>
</dbReference>
<dbReference type="GO" id="GO:0012505">
    <property type="term" value="C:endomembrane system"/>
    <property type="evidence" value="ECO:0007669"/>
    <property type="project" value="TreeGrafter"/>
</dbReference>
<evidence type="ECO:0000256" key="1">
    <source>
        <dbReference type="ARBA" id="ARBA00009191"/>
    </source>
</evidence>
<evidence type="ECO:0000256" key="2">
    <source>
        <dbReference type="ARBA" id="ARBA00022553"/>
    </source>
</evidence>
<dbReference type="Pfam" id="PF20067">
    <property type="entry name" value="SSL_N"/>
    <property type="match status" value="1"/>
</dbReference>
<dbReference type="SUPFAM" id="SSF63829">
    <property type="entry name" value="Calcium-dependent phosphotriesterase"/>
    <property type="match status" value="1"/>
</dbReference>
<dbReference type="Gene3D" id="2.120.10.30">
    <property type="entry name" value="TolB, C-terminal domain"/>
    <property type="match status" value="1"/>
</dbReference>
<dbReference type="InterPro" id="IPR018119">
    <property type="entry name" value="Strictosidine_synth_cons-reg"/>
</dbReference>
<organism evidence="5 6">
    <name type="scientific">Mycolicibacterium moriokaense</name>
    <dbReference type="NCBI Taxonomy" id="39691"/>
    <lineage>
        <taxon>Bacteria</taxon>
        <taxon>Bacillati</taxon>
        <taxon>Actinomycetota</taxon>
        <taxon>Actinomycetes</taxon>
        <taxon>Mycobacteriales</taxon>
        <taxon>Mycobacteriaceae</taxon>
        <taxon>Mycolicibacterium</taxon>
    </lineage>
</organism>
<dbReference type="InterPro" id="IPR011042">
    <property type="entry name" value="6-blade_b-propeller_TolB-like"/>
</dbReference>
<protein>
    <submittedName>
        <fullName evidence="5">SMP-30/gluconolaconase/LRE-like protein</fullName>
    </submittedName>
</protein>
<feature type="domain" description="Strictosidine synthase conserved region" evidence="4">
    <location>
        <begin position="155"/>
        <end position="234"/>
    </location>
</feature>
<dbReference type="PANTHER" id="PTHR10426:SF88">
    <property type="entry name" value="ADIPOCYTE PLASMA MEMBRANE-ASSOCIATED PROTEIN HEMOMUCIN-RELATED"/>
    <property type="match status" value="1"/>
</dbReference>
<evidence type="ECO:0000313" key="5">
    <source>
        <dbReference type="EMBL" id="PXX05814.1"/>
    </source>
</evidence>
<keyword evidence="3" id="KW-0325">Glycoprotein</keyword>
<reference evidence="6" key="1">
    <citation type="submission" date="2018-05" db="EMBL/GenBank/DDBJ databases">
        <authorList>
            <person name="Deangelis K."/>
            <person name="Huntemann M."/>
            <person name="Clum A."/>
            <person name="Pillay M."/>
            <person name="Palaniappan K."/>
            <person name="Varghese N."/>
            <person name="Mikhailova N."/>
            <person name="Stamatis D."/>
            <person name="Reddy T."/>
            <person name="Daum C."/>
            <person name="Shapiro N."/>
            <person name="Ivanova N."/>
            <person name="Kyrpides N."/>
            <person name="Woyke T."/>
        </authorList>
    </citation>
    <scope>NUCLEOTIDE SEQUENCE [LARGE SCALE GENOMIC DNA]</scope>
    <source>
        <strain evidence="6">GAS496</strain>
    </source>
</reference>
<dbReference type="AlphaFoldDB" id="A0A318HJD3"/>
<dbReference type="Pfam" id="PF03088">
    <property type="entry name" value="Str_synth"/>
    <property type="match status" value="1"/>
</dbReference>
<keyword evidence="6" id="KW-1185">Reference proteome</keyword>
<sequence length="360" mass="38657">MCWARRAGASRFLPRNWGRKFGRVTASQKPPIDPVRWQPPPVDPLPDLPAADVTVVRVPGDGPEDVVVDAEGQLWAGLVDGRIVRISADGSEQAVVADTGGRPLGMHVARDGTLLICDSYRGLLSMDRTSGTLTSLVESVDGRPLRFCSNVTETSDGTIYFTESTSAFHFDHFLAAILEARGNGGLYRLATDGTVTTLVDGLYFANGVTATADESALVFAETMGRRLSKYWLTGPQAGTVTPLAVHLPGMPDNISTGSDNRIWVAMVTPVNTSAEWLLPRAPVIRKLIWRLPERLQPKVQPEIWVVGFDADSGAVVGGIRTKRADFGGVTGVVESGGKLWMSTIGFPAVAHSDVPTRSHS</sequence>
<dbReference type="PANTHER" id="PTHR10426">
    <property type="entry name" value="STRICTOSIDINE SYNTHASE-RELATED"/>
    <property type="match status" value="1"/>
</dbReference>
<dbReference type="Proteomes" id="UP000247781">
    <property type="component" value="Unassembled WGS sequence"/>
</dbReference>
<keyword evidence="2" id="KW-0597">Phosphoprotein</keyword>
<evidence type="ECO:0000259" key="4">
    <source>
        <dbReference type="Pfam" id="PF03088"/>
    </source>
</evidence>
<accession>A0A318HJD3</accession>
<comment type="similarity">
    <text evidence="1">Belongs to the strictosidine synthase family.</text>
</comment>
<evidence type="ECO:0000313" key="6">
    <source>
        <dbReference type="Proteomes" id="UP000247781"/>
    </source>
</evidence>